<keyword evidence="8 17" id="KW-0521">NADP</keyword>
<comment type="function">
    <text evidence="17">Catalyzes the dehydration of the S-form of NAD(P)HX at the expense of ADP, which is converted to AMP. Together with NAD(P)HX epimerase, which catalyzes the epimerization of the S- and R-forms, the enzyme allows the repair of both epimers of NAD(P)HX, a damaged form of NAD(P)H that is a result of enzymatic or heat-dependent hydration.</text>
</comment>
<feature type="binding site" evidence="17">
    <location>
        <position position="310"/>
    </location>
    <ligand>
        <name>(6S)-NADPHX</name>
        <dbReference type="ChEBI" id="CHEBI:64076"/>
    </ligand>
</feature>
<evidence type="ECO:0000256" key="16">
    <source>
        <dbReference type="ARBA" id="ARBA00049209"/>
    </source>
</evidence>
<comment type="function">
    <text evidence="14 18">Bifunctional enzyme that catalyzes the epimerization of the S- and R-forms of NAD(P)HX and the dehydration of the S-form of NAD(P)HX at the expense of ADP, which is converted to AMP. This allows the repair of both epimers of NAD(P)HX, a damaged form of NAD(P)H that is a result of enzymatic or heat-dependent hydration.</text>
</comment>
<comment type="similarity">
    <text evidence="3 18">In the N-terminal section; belongs to the NnrE/AIBP family.</text>
</comment>
<evidence type="ECO:0000256" key="3">
    <source>
        <dbReference type="ARBA" id="ARBA00006001"/>
    </source>
</evidence>
<sequence>MVQNMSSLSPVYSLATARAAEKVLLQCEQEPDELMKKAAAACAQVAAAMIPDSSRVLIVAGPGGNGGDGLFAGAHLALAGHTVHAVLTADKAHEAALRTFEAAGGQLRVDGEYDLVIDAVAGLGSTRAASEEVINLMARGNRVLAIDSPTGCGTEDSVIANATITFGHARTPHARYPECGEVLIADIGLREEFEQHEPESWTSFEPSQDITLWPTELSELPEGLRRLADTGPIPNLIPGIADNKYTHGVTGIAAGSTKFPGAGILCTAGALRTTTSMVVSIGDSSAFPEVVPARDVASARRVDAWVVGPGRGTDDAALAELEAILDTGLPVLLDADAITLVANNPHLHTKLRGTVLTPHAGEFARLGGDQQELSDTWGCHILLKGRITTITSPDALPVSVNTGNSFAATAGSGDVLAGIIGALVALPELPEHPEERTAKGTMQRMLLSAVAIHAHAAALAAKQPEGYAPTTANQIAQAISRAIAKLNARSL</sequence>
<feature type="domain" description="YjeF N-terminal" evidence="20">
    <location>
        <begin position="17"/>
        <end position="195"/>
    </location>
</feature>
<evidence type="ECO:0000256" key="4">
    <source>
        <dbReference type="ARBA" id="ARBA00009524"/>
    </source>
</evidence>
<reference evidence="21 22" key="1">
    <citation type="journal article" date="2012" name="J. Bacteriol.">
        <title>Genome Sequence of Corynebacterium casei UCMA 3821, Isolated from a Smear-Ripened Cheese.</title>
        <authorList>
            <person name="Monnet C."/>
            <person name="Loux V."/>
            <person name="Bento P."/>
            <person name="Gibrat J.F."/>
            <person name="Straub C."/>
            <person name="Bonnarme P."/>
            <person name="Landaud S."/>
            <person name="Irlinger F."/>
        </authorList>
    </citation>
    <scope>NUCLEOTIDE SEQUENCE [LARGE SCALE GENOMIC DNA]</scope>
    <source>
        <strain evidence="21 22">UCMA 3821</strain>
    </source>
</reference>
<evidence type="ECO:0000256" key="10">
    <source>
        <dbReference type="ARBA" id="ARBA00023027"/>
    </source>
</evidence>
<dbReference type="InterPro" id="IPR036652">
    <property type="entry name" value="YjeF_N_dom_sf"/>
</dbReference>
<accession>G7HWU6</accession>
<evidence type="ECO:0000256" key="15">
    <source>
        <dbReference type="ARBA" id="ARBA00048238"/>
    </source>
</evidence>
<protein>
    <recommendedName>
        <fullName evidence="17">ADP-dependent (S)-NAD(P)H-hydrate dehydratase</fullName>
        <ecNumber evidence="17">4.2.1.136</ecNumber>
    </recommendedName>
    <alternativeName>
        <fullName evidence="17">ADP-dependent NAD(P)HX dehydratase</fullName>
    </alternativeName>
</protein>
<feature type="binding site" evidence="17">
    <location>
        <begin position="384"/>
        <end position="388"/>
    </location>
    <ligand>
        <name>AMP</name>
        <dbReference type="ChEBI" id="CHEBI:456215"/>
    </ligand>
</feature>
<comment type="catalytic activity">
    <reaction evidence="16 17 18">
        <text>(6S)-NADPHX + ADP = AMP + phosphate + NADPH + H(+)</text>
        <dbReference type="Rhea" id="RHEA:32235"/>
        <dbReference type="ChEBI" id="CHEBI:15378"/>
        <dbReference type="ChEBI" id="CHEBI:43474"/>
        <dbReference type="ChEBI" id="CHEBI:57783"/>
        <dbReference type="ChEBI" id="CHEBI:64076"/>
        <dbReference type="ChEBI" id="CHEBI:456215"/>
        <dbReference type="ChEBI" id="CHEBI:456216"/>
        <dbReference type="EC" id="4.2.1.136"/>
    </reaction>
</comment>
<comment type="catalytic activity">
    <reaction evidence="1 18">
        <text>(6R)-NADHX = (6S)-NADHX</text>
        <dbReference type="Rhea" id="RHEA:32215"/>
        <dbReference type="ChEBI" id="CHEBI:64074"/>
        <dbReference type="ChEBI" id="CHEBI:64075"/>
        <dbReference type="EC" id="5.1.99.6"/>
    </reaction>
</comment>
<dbReference type="PIRSF" id="PIRSF017184">
    <property type="entry name" value="Nnr"/>
    <property type="match status" value="1"/>
</dbReference>
<dbReference type="GO" id="GO:0110051">
    <property type="term" value="P:metabolite repair"/>
    <property type="evidence" value="ECO:0007669"/>
    <property type="project" value="TreeGrafter"/>
</dbReference>
<dbReference type="GO" id="GO:0052855">
    <property type="term" value="F:ADP-dependent NAD(P)H-hydrate dehydratase activity"/>
    <property type="evidence" value="ECO:0007669"/>
    <property type="project" value="UniProtKB-UniRule"/>
</dbReference>
<dbReference type="CDD" id="cd01171">
    <property type="entry name" value="YXKO-related"/>
    <property type="match status" value="1"/>
</dbReference>
<gene>
    <name evidence="17" type="primary">nnrD</name>
    <name evidence="21" type="ORF">CCAS_05460</name>
</gene>
<evidence type="ECO:0000256" key="9">
    <source>
        <dbReference type="ARBA" id="ARBA00022958"/>
    </source>
</evidence>
<dbReference type="InterPro" id="IPR029056">
    <property type="entry name" value="Ribokinase-like"/>
</dbReference>
<feature type="binding site" evidence="17">
    <location>
        <position position="414"/>
    </location>
    <ligand>
        <name>(6S)-NADPHX</name>
        <dbReference type="ChEBI" id="CHEBI:64076"/>
    </ligand>
</feature>
<dbReference type="GO" id="GO:0046872">
    <property type="term" value="F:metal ion binding"/>
    <property type="evidence" value="ECO:0007669"/>
    <property type="project" value="UniProtKB-UniRule"/>
</dbReference>
<feature type="binding site" evidence="17">
    <location>
        <position position="359"/>
    </location>
    <ligand>
        <name>(6S)-NADPHX</name>
        <dbReference type="ChEBI" id="CHEBI:64076"/>
    </ligand>
</feature>
<evidence type="ECO:0000256" key="1">
    <source>
        <dbReference type="ARBA" id="ARBA00000013"/>
    </source>
</evidence>
<dbReference type="Proteomes" id="UP000004840">
    <property type="component" value="Unassembled WGS sequence"/>
</dbReference>
<evidence type="ECO:0000256" key="14">
    <source>
        <dbReference type="ARBA" id="ARBA00025153"/>
    </source>
</evidence>
<dbReference type="PROSITE" id="PS51383">
    <property type="entry name" value="YJEF_C_3"/>
    <property type="match status" value="1"/>
</dbReference>
<evidence type="ECO:0000256" key="11">
    <source>
        <dbReference type="ARBA" id="ARBA00023235"/>
    </source>
</evidence>
<dbReference type="Gene3D" id="3.40.50.10260">
    <property type="entry name" value="YjeF N-terminal domain"/>
    <property type="match status" value="1"/>
</dbReference>
<evidence type="ECO:0000256" key="13">
    <source>
        <dbReference type="ARBA" id="ARBA00023268"/>
    </source>
</evidence>
<keyword evidence="11 18" id="KW-0413">Isomerase</keyword>
<evidence type="ECO:0000256" key="18">
    <source>
        <dbReference type="PIRNR" id="PIRNR017184"/>
    </source>
</evidence>
<evidence type="ECO:0000256" key="8">
    <source>
        <dbReference type="ARBA" id="ARBA00022857"/>
    </source>
</evidence>
<comment type="catalytic activity">
    <reaction evidence="2 18">
        <text>(6R)-NADPHX = (6S)-NADPHX</text>
        <dbReference type="Rhea" id="RHEA:32227"/>
        <dbReference type="ChEBI" id="CHEBI:64076"/>
        <dbReference type="ChEBI" id="CHEBI:64077"/>
        <dbReference type="EC" id="5.1.99.6"/>
    </reaction>
</comment>
<comment type="similarity">
    <text evidence="4 18">In the C-terminal section; belongs to the NnrD/CARKD family.</text>
</comment>
<dbReference type="GO" id="GO:0005524">
    <property type="term" value="F:ATP binding"/>
    <property type="evidence" value="ECO:0007669"/>
    <property type="project" value="UniProtKB-UniRule"/>
</dbReference>
<evidence type="ECO:0000256" key="6">
    <source>
        <dbReference type="ARBA" id="ARBA00022741"/>
    </source>
</evidence>
<keyword evidence="9 18" id="KW-0630">Potassium</keyword>
<comment type="similarity">
    <text evidence="17">Belongs to the NnrD/CARKD family.</text>
</comment>
<evidence type="ECO:0000256" key="12">
    <source>
        <dbReference type="ARBA" id="ARBA00023239"/>
    </source>
</evidence>
<dbReference type="InterPro" id="IPR017953">
    <property type="entry name" value="Carbohydrate_kinase_pred_CS"/>
</dbReference>
<evidence type="ECO:0000259" key="20">
    <source>
        <dbReference type="PROSITE" id="PS51385"/>
    </source>
</evidence>
<dbReference type="EMBL" id="CAFW01000038">
    <property type="protein sequence ID" value="CCE54661.1"/>
    <property type="molecule type" value="Genomic_DNA"/>
</dbReference>
<comment type="catalytic activity">
    <reaction evidence="15 17 18">
        <text>(6S)-NADHX + ADP = AMP + phosphate + NADH + H(+)</text>
        <dbReference type="Rhea" id="RHEA:32223"/>
        <dbReference type="ChEBI" id="CHEBI:15378"/>
        <dbReference type="ChEBI" id="CHEBI:43474"/>
        <dbReference type="ChEBI" id="CHEBI:57945"/>
        <dbReference type="ChEBI" id="CHEBI:64074"/>
        <dbReference type="ChEBI" id="CHEBI:456215"/>
        <dbReference type="ChEBI" id="CHEBI:456216"/>
        <dbReference type="EC" id="4.2.1.136"/>
    </reaction>
</comment>
<dbReference type="PROSITE" id="PS51385">
    <property type="entry name" value="YJEF_N"/>
    <property type="match status" value="1"/>
</dbReference>
<dbReference type="InterPro" id="IPR030677">
    <property type="entry name" value="Nnr"/>
</dbReference>
<name>G7HWU6_9CORY</name>
<feature type="binding site" evidence="17">
    <location>
        <position position="262"/>
    </location>
    <ligand>
        <name>(6S)-NADPHX</name>
        <dbReference type="ChEBI" id="CHEBI:64076"/>
    </ligand>
</feature>
<dbReference type="HAMAP" id="MF_01965">
    <property type="entry name" value="NADHX_dehydratase"/>
    <property type="match status" value="1"/>
</dbReference>
<keyword evidence="10 17" id="KW-0520">NAD</keyword>
<keyword evidence="13" id="KW-0511">Multifunctional enzyme</keyword>
<evidence type="ECO:0000313" key="22">
    <source>
        <dbReference type="Proteomes" id="UP000004840"/>
    </source>
</evidence>
<comment type="cofactor">
    <cofactor evidence="18">
        <name>K(+)</name>
        <dbReference type="ChEBI" id="CHEBI:29103"/>
    </cofactor>
    <text evidence="18">Binds 1 potassium ion per subunit.</text>
</comment>
<evidence type="ECO:0000313" key="21">
    <source>
        <dbReference type="EMBL" id="CCE54661.1"/>
    </source>
</evidence>
<dbReference type="PROSITE" id="PS01050">
    <property type="entry name" value="YJEF_C_2"/>
    <property type="match status" value="1"/>
</dbReference>
<dbReference type="PANTHER" id="PTHR12592">
    <property type="entry name" value="ATP-DEPENDENT (S)-NAD(P)H-HYDRATE DEHYDRATASE FAMILY MEMBER"/>
    <property type="match status" value="1"/>
</dbReference>
<evidence type="ECO:0000256" key="2">
    <source>
        <dbReference type="ARBA" id="ARBA00000909"/>
    </source>
</evidence>
<dbReference type="SUPFAM" id="SSF53613">
    <property type="entry name" value="Ribokinase-like"/>
    <property type="match status" value="1"/>
</dbReference>
<proteinExistence type="inferred from homology"/>
<keyword evidence="6 17" id="KW-0547">Nucleotide-binding</keyword>
<dbReference type="AlphaFoldDB" id="G7HWU6"/>
<dbReference type="Pfam" id="PF01256">
    <property type="entry name" value="Carb_kinase"/>
    <property type="match status" value="1"/>
</dbReference>
<evidence type="ECO:0000256" key="17">
    <source>
        <dbReference type="HAMAP-Rule" id="MF_01965"/>
    </source>
</evidence>
<dbReference type="Gene3D" id="3.40.1190.20">
    <property type="match status" value="1"/>
</dbReference>
<dbReference type="Pfam" id="PF03853">
    <property type="entry name" value="YjeF_N"/>
    <property type="match status" value="1"/>
</dbReference>
<keyword evidence="7 17" id="KW-0067">ATP-binding</keyword>
<dbReference type="PANTHER" id="PTHR12592:SF0">
    <property type="entry name" value="ATP-DEPENDENT (S)-NAD(P)H-HYDRATE DEHYDRATASE"/>
    <property type="match status" value="1"/>
</dbReference>
<dbReference type="InterPro" id="IPR004443">
    <property type="entry name" value="YjeF_N_dom"/>
</dbReference>
<dbReference type="GO" id="GO:0046496">
    <property type="term" value="P:nicotinamide nucleotide metabolic process"/>
    <property type="evidence" value="ECO:0007669"/>
    <property type="project" value="UniProtKB-UniRule"/>
</dbReference>
<comment type="cofactor">
    <cofactor evidence="17">
        <name>Mg(2+)</name>
        <dbReference type="ChEBI" id="CHEBI:18420"/>
    </cofactor>
</comment>
<feature type="binding site" evidence="17">
    <location>
        <position position="413"/>
    </location>
    <ligand>
        <name>AMP</name>
        <dbReference type="ChEBI" id="CHEBI:456215"/>
    </ligand>
</feature>
<dbReference type="SUPFAM" id="SSF64153">
    <property type="entry name" value="YjeF N-terminal domain-like"/>
    <property type="match status" value="1"/>
</dbReference>
<feature type="domain" description="YjeF C-terminal" evidence="19">
    <location>
        <begin position="227"/>
        <end position="486"/>
    </location>
</feature>
<dbReference type="EC" id="4.2.1.136" evidence="17"/>
<keyword evidence="5 18" id="KW-0479">Metal-binding</keyword>
<organism evidence="21 22">
    <name type="scientific">Corynebacterium casei UCMA 3821</name>
    <dbReference type="NCBI Taxonomy" id="1110505"/>
    <lineage>
        <taxon>Bacteria</taxon>
        <taxon>Bacillati</taxon>
        <taxon>Actinomycetota</taxon>
        <taxon>Actinomycetes</taxon>
        <taxon>Mycobacteriales</taxon>
        <taxon>Corynebacteriaceae</taxon>
        <taxon>Corynebacterium</taxon>
    </lineage>
</organism>
<dbReference type="InterPro" id="IPR000631">
    <property type="entry name" value="CARKD"/>
</dbReference>
<dbReference type="GO" id="GO:0052856">
    <property type="term" value="F:NAD(P)HX epimerase activity"/>
    <property type="evidence" value="ECO:0007669"/>
    <property type="project" value="UniProtKB-EC"/>
</dbReference>
<evidence type="ECO:0000256" key="5">
    <source>
        <dbReference type="ARBA" id="ARBA00022723"/>
    </source>
</evidence>
<keyword evidence="12 17" id="KW-0456">Lyase</keyword>
<comment type="subunit">
    <text evidence="17">Homotetramer.</text>
</comment>
<evidence type="ECO:0000259" key="19">
    <source>
        <dbReference type="PROSITE" id="PS51383"/>
    </source>
</evidence>
<evidence type="ECO:0000256" key="7">
    <source>
        <dbReference type="ARBA" id="ARBA00022840"/>
    </source>
</evidence>